<name>A0A8S9IX78_BRACR</name>
<evidence type="ECO:0000313" key="2">
    <source>
        <dbReference type="EMBL" id="KAF3569325.1"/>
    </source>
</evidence>
<evidence type="ECO:0000313" key="3">
    <source>
        <dbReference type="Proteomes" id="UP000266723"/>
    </source>
</evidence>
<comment type="caution">
    <text evidence="1">The sequence shown here is derived from an EMBL/GenBank/DDBJ whole genome shotgun (WGS) entry which is preliminary data.</text>
</comment>
<accession>A0A8S9IX78</accession>
<dbReference type="EMBL" id="QGKV02000759">
    <property type="protein sequence ID" value="KAF3569325.1"/>
    <property type="molecule type" value="Genomic_DNA"/>
</dbReference>
<sequence length="58" mass="6256">MSRSSISINVLEEVSINVGWKISVDGRVALVNGGEQVSVDKIGVWVDGGWRVSNDELV</sequence>
<dbReference type="Proteomes" id="UP000266723">
    <property type="component" value="Unassembled WGS sequence"/>
</dbReference>
<keyword evidence="3" id="KW-1185">Reference proteome</keyword>
<organism evidence="1">
    <name type="scientific">Brassica cretica</name>
    <name type="common">Mustard</name>
    <dbReference type="NCBI Taxonomy" id="69181"/>
    <lineage>
        <taxon>Eukaryota</taxon>
        <taxon>Viridiplantae</taxon>
        <taxon>Streptophyta</taxon>
        <taxon>Embryophyta</taxon>
        <taxon>Tracheophyta</taxon>
        <taxon>Spermatophyta</taxon>
        <taxon>Magnoliopsida</taxon>
        <taxon>eudicotyledons</taxon>
        <taxon>Gunneridae</taxon>
        <taxon>Pentapetalae</taxon>
        <taxon>rosids</taxon>
        <taxon>malvids</taxon>
        <taxon>Brassicales</taxon>
        <taxon>Brassicaceae</taxon>
        <taxon>Brassiceae</taxon>
        <taxon>Brassica</taxon>
    </lineage>
</organism>
<reference evidence="2 3" key="3">
    <citation type="journal article" date="2020" name="BMC Genomics">
        <title>Intraspecific diversification of the crop wild relative Brassica cretica Lam. using demographic model selection.</title>
        <authorList>
            <person name="Kioukis A."/>
            <person name="Michalopoulou V.A."/>
            <person name="Briers L."/>
            <person name="Pirintsos S."/>
            <person name="Studholme D.J."/>
            <person name="Pavlidis P."/>
            <person name="Sarris P.F."/>
        </authorList>
    </citation>
    <scope>NUCLEOTIDE SEQUENCE [LARGE SCALE GENOMIC DNA]</scope>
    <source>
        <strain evidence="3">cv. PFS-1207/04</strain>
        <strain evidence="2">PFS-1207/04</strain>
    </source>
</reference>
<protein>
    <submittedName>
        <fullName evidence="1">Uncharacterized protein</fullName>
    </submittedName>
</protein>
<proteinExistence type="predicted"/>
<dbReference type="AlphaFoldDB" id="A0A8S9IX78"/>
<reference evidence="1" key="1">
    <citation type="submission" date="2019-12" db="EMBL/GenBank/DDBJ databases">
        <title>Genome sequencing and annotation of Brassica cretica.</title>
        <authorList>
            <person name="Studholme D.J."/>
            <person name="Sarris P.F."/>
        </authorList>
    </citation>
    <scope>NUCLEOTIDE SEQUENCE</scope>
    <source>
        <strain evidence="1">PFS-102/07</strain>
        <tissue evidence="1">Leaf</tissue>
    </source>
</reference>
<evidence type="ECO:0000313" key="1">
    <source>
        <dbReference type="EMBL" id="KAF2574365.1"/>
    </source>
</evidence>
<reference evidence="2" key="2">
    <citation type="submission" date="2019-12" db="EMBL/GenBank/DDBJ databases">
        <authorList>
            <person name="Studholme D.J."/>
            <person name="Sarris P."/>
        </authorList>
    </citation>
    <scope>NUCLEOTIDE SEQUENCE</scope>
    <source>
        <strain evidence="2">PFS-1207/04</strain>
        <tissue evidence="2">Leaf</tissue>
    </source>
</reference>
<gene>
    <name evidence="2" type="ORF">DY000_02014660</name>
    <name evidence="1" type="ORF">F2Q70_00002994</name>
</gene>
<dbReference type="EMBL" id="QGKY02001015">
    <property type="protein sequence ID" value="KAF2574365.1"/>
    <property type="molecule type" value="Genomic_DNA"/>
</dbReference>